<dbReference type="AlphaFoldDB" id="A0A563VJA1"/>
<dbReference type="PANTHER" id="PTHR12526:SF631">
    <property type="entry name" value="BLL6306 PROTEIN"/>
    <property type="match status" value="1"/>
</dbReference>
<dbReference type="SUPFAM" id="SSF53756">
    <property type="entry name" value="UDP-Glycosyltransferase/glycogen phosphorylase"/>
    <property type="match status" value="1"/>
</dbReference>
<evidence type="ECO:0000259" key="1">
    <source>
        <dbReference type="Pfam" id="PF13439"/>
    </source>
</evidence>
<dbReference type="PANTHER" id="PTHR12526">
    <property type="entry name" value="GLYCOSYLTRANSFERASE"/>
    <property type="match status" value="1"/>
</dbReference>
<feature type="domain" description="Glycosyltransferase subfamily 4-like N-terminal" evidence="1">
    <location>
        <begin position="15"/>
        <end position="176"/>
    </location>
</feature>
<organism evidence="2 3">
    <name type="scientific">Hyella patelloides LEGE 07179</name>
    <dbReference type="NCBI Taxonomy" id="945734"/>
    <lineage>
        <taxon>Bacteria</taxon>
        <taxon>Bacillati</taxon>
        <taxon>Cyanobacteriota</taxon>
        <taxon>Cyanophyceae</taxon>
        <taxon>Pleurocapsales</taxon>
        <taxon>Hyellaceae</taxon>
        <taxon>Hyella</taxon>
    </lineage>
</organism>
<evidence type="ECO:0000313" key="2">
    <source>
        <dbReference type="EMBL" id="VEP11471.1"/>
    </source>
</evidence>
<sequence length="402" mass="45239">MPKICITALEYPPDVGGVGESASRIAKMLIGLGYEVHVAVFRAIFRREKQEAEDGQFHRSYQETSQQDGVTVHRLHPAVRSLIGKEQDYLWDIYNQLKSLQQQYEFDLFHAFFINEMGFLTTMLAKECDRPVINSIRGADLHKHIFDSKQHGHICWTLANSDWTTFVSRDLMKRARVLVPEIKTRSTAFWNSINLIDFEQLPTPPLADRLQGTVISSVGNFRDKKGLEYLMDACGELDQETTITLLLVGNFVEKERIYWEQELASSGIADKIVITGKISRDEALAYLPYTDIFAIPSLNDGCPNALLEAMLAGKAIVGTNVDAIGEIIEDEVDGLLVNTASSKELTTALRRFINQPQLQKQFGLAAQAKVRSQLAPSIEQKNWQSIYQQLLGSSKVLEKMAV</sequence>
<name>A0A563VJA1_9CYAN</name>
<dbReference type="RefSeq" id="WP_144868976.1">
    <property type="nucleotide sequence ID" value="NZ_LR213862.1"/>
</dbReference>
<keyword evidence="3" id="KW-1185">Reference proteome</keyword>
<dbReference type="OrthoDB" id="5416057at2"/>
<dbReference type="EMBL" id="CAACVJ010000009">
    <property type="protein sequence ID" value="VEP11471.1"/>
    <property type="molecule type" value="Genomic_DNA"/>
</dbReference>
<dbReference type="Proteomes" id="UP000320055">
    <property type="component" value="Unassembled WGS sequence"/>
</dbReference>
<accession>A0A563VJA1</accession>
<reference evidence="2 3" key="1">
    <citation type="submission" date="2019-01" db="EMBL/GenBank/DDBJ databases">
        <authorList>
            <person name="Brito A."/>
        </authorList>
    </citation>
    <scope>NUCLEOTIDE SEQUENCE [LARGE SCALE GENOMIC DNA]</scope>
    <source>
        <strain evidence="2">1</strain>
    </source>
</reference>
<protein>
    <submittedName>
        <fullName evidence="2">Glycosyl transferase, group 1 family protein</fullName>
    </submittedName>
</protein>
<dbReference type="Pfam" id="PF13439">
    <property type="entry name" value="Glyco_transf_4"/>
    <property type="match status" value="1"/>
</dbReference>
<evidence type="ECO:0000313" key="3">
    <source>
        <dbReference type="Proteomes" id="UP000320055"/>
    </source>
</evidence>
<dbReference type="Pfam" id="PF13692">
    <property type="entry name" value="Glyco_trans_1_4"/>
    <property type="match status" value="1"/>
</dbReference>
<gene>
    <name evidence="2" type="ORF">H1P_1060002</name>
</gene>
<proteinExistence type="predicted"/>
<dbReference type="Gene3D" id="3.40.50.2000">
    <property type="entry name" value="Glycogen Phosphorylase B"/>
    <property type="match status" value="2"/>
</dbReference>
<keyword evidence="2" id="KW-0808">Transferase</keyword>
<dbReference type="InterPro" id="IPR028098">
    <property type="entry name" value="Glyco_trans_4-like_N"/>
</dbReference>
<dbReference type="GO" id="GO:0016757">
    <property type="term" value="F:glycosyltransferase activity"/>
    <property type="evidence" value="ECO:0007669"/>
    <property type="project" value="TreeGrafter"/>
</dbReference>